<dbReference type="Proteomes" id="UP001207582">
    <property type="component" value="Unassembled WGS sequence"/>
</dbReference>
<dbReference type="SMART" id="SM00857">
    <property type="entry name" value="Resolvase"/>
    <property type="match status" value="1"/>
</dbReference>
<dbReference type="Pfam" id="PF07508">
    <property type="entry name" value="Recombinase"/>
    <property type="match status" value="1"/>
</dbReference>
<dbReference type="InterPro" id="IPR036162">
    <property type="entry name" value="Resolvase-like_N_sf"/>
</dbReference>
<dbReference type="InterPro" id="IPR011109">
    <property type="entry name" value="DNA_bind_recombinase_dom"/>
</dbReference>
<dbReference type="Gene3D" id="3.90.1750.20">
    <property type="entry name" value="Putative Large Serine Recombinase, Chain B, Domain 2"/>
    <property type="match status" value="1"/>
</dbReference>
<feature type="domain" description="Recombinase" evidence="2">
    <location>
        <begin position="167"/>
        <end position="284"/>
    </location>
</feature>
<dbReference type="SUPFAM" id="SSF53041">
    <property type="entry name" value="Resolvase-like"/>
    <property type="match status" value="1"/>
</dbReference>
<dbReference type="CDD" id="cd03768">
    <property type="entry name" value="SR_ResInv"/>
    <property type="match status" value="1"/>
</dbReference>
<gene>
    <name evidence="3" type="ORF">OM960_02030</name>
</gene>
<accession>A0ABT3IY47</accession>
<organism evidence="3 4">
    <name type="scientific">Defluviimonas salinarum</name>
    <dbReference type="NCBI Taxonomy" id="2992147"/>
    <lineage>
        <taxon>Bacteria</taxon>
        <taxon>Pseudomonadati</taxon>
        <taxon>Pseudomonadota</taxon>
        <taxon>Alphaproteobacteria</taxon>
        <taxon>Rhodobacterales</taxon>
        <taxon>Paracoccaceae</taxon>
        <taxon>Albidovulum</taxon>
    </lineage>
</organism>
<dbReference type="PROSITE" id="PS51737">
    <property type="entry name" value="RECOMBINASE_DNA_BIND"/>
    <property type="match status" value="1"/>
</dbReference>
<dbReference type="RefSeq" id="WP_264770924.1">
    <property type="nucleotide sequence ID" value="NZ_JAPDOG010000001.1"/>
</dbReference>
<dbReference type="PANTHER" id="PTHR30461">
    <property type="entry name" value="DNA-INVERTASE FROM LAMBDOID PROPHAGE"/>
    <property type="match status" value="1"/>
</dbReference>
<dbReference type="InterPro" id="IPR050639">
    <property type="entry name" value="SSR_resolvase"/>
</dbReference>
<evidence type="ECO:0000259" key="1">
    <source>
        <dbReference type="PROSITE" id="PS51736"/>
    </source>
</evidence>
<keyword evidence="4" id="KW-1185">Reference proteome</keyword>
<dbReference type="Gene3D" id="3.40.50.1390">
    <property type="entry name" value="Resolvase, N-terminal catalytic domain"/>
    <property type="match status" value="1"/>
</dbReference>
<comment type="caution">
    <text evidence="3">The sequence shown here is derived from an EMBL/GenBank/DDBJ whole genome shotgun (WGS) entry which is preliminary data.</text>
</comment>
<evidence type="ECO:0000313" key="3">
    <source>
        <dbReference type="EMBL" id="MCW3780362.1"/>
    </source>
</evidence>
<dbReference type="PANTHER" id="PTHR30461:SF23">
    <property type="entry name" value="DNA RECOMBINASE-RELATED"/>
    <property type="match status" value="1"/>
</dbReference>
<name>A0ABT3IY47_9RHOB</name>
<feature type="domain" description="Resolvase/invertase-type recombinase catalytic" evidence="1">
    <location>
        <begin position="7"/>
        <end position="159"/>
    </location>
</feature>
<dbReference type="InterPro" id="IPR038109">
    <property type="entry name" value="DNA_bind_recomb_sf"/>
</dbReference>
<dbReference type="EMBL" id="JAPDOG010000001">
    <property type="protein sequence ID" value="MCW3780362.1"/>
    <property type="molecule type" value="Genomic_DNA"/>
</dbReference>
<dbReference type="PROSITE" id="PS51736">
    <property type="entry name" value="RECOMBINASES_3"/>
    <property type="match status" value="1"/>
</dbReference>
<reference evidence="3 4" key="1">
    <citation type="submission" date="2022-10" db="EMBL/GenBank/DDBJ databases">
        <title>Defluviimonas sp. CAU 1641 isolated from mud.</title>
        <authorList>
            <person name="Kim W."/>
        </authorList>
    </citation>
    <scope>NUCLEOTIDE SEQUENCE [LARGE SCALE GENOMIC DNA]</scope>
    <source>
        <strain evidence="3 4">CAU 1641</strain>
    </source>
</reference>
<proteinExistence type="predicted"/>
<dbReference type="Pfam" id="PF00239">
    <property type="entry name" value="Resolvase"/>
    <property type="match status" value="1"/>
</dbReference>
<dbReference type="InterPro" id="IPR006119">
    <property type="entry name" value="Resolv_N"/>
</dbReference>
<protein>
    <submittedName>
        <fullName evidence="3">Recombinase family protein</fullName>
    </submittedName>
</protein>
<evidence type="ECO:0000313" key="4">
    <source>
        <dbReference type="Proteomes" id="UP001207582"/>
    </source>
</evidence>
<evidence type="ECO:0000259" key="2">
    <source>
        <dbReference type="PROSITE" id="PS51737"/>
    </source>
</evidence>
<sequence length="531" mass="58368">MTRARIRAAIYTRKSSEEGLDQEFNSLDAQREACEAYVRSQAGEGWHSLRDRYDDGGVSGGTMERPALKRLLADIMRGRVDVVVVYKIDRLTRSLADFARMVEIFERHAVSFVSVTQAFNTTSSMGRLTLNVLLSFAQFEREVTGERIRDKIAASKARGMWMGGTPPLGYDPPRDSSRALVVNKDEARAVRTIFRAYLELGSVNDLQRWLASRGIGSKDRNGKAGAAAGGKPFSRGALIHLLRNPVYLGLIRHKDALHQGLHEPVLDRALFDAVQEHLAAHRTRGARGTGSGLPRAPLTGRIFDAAGERMSPTFAVGARGRRYRYYVSASLQQGRRRPDDTILRRVPAGVLEQAIAERLRRIAGIDGAAPLRTVMRVDVHRDHVALTLPRDLRRALRADLAPAEDLCEEPSDGQQLRLILPVRFPRQGGAASITPAQVAGPQPDATLIRALRAAHAMLEPDATGRPGLAASPTSPHRRRLVRLAFLAPALQAAILSGHQPPGLTLARLLAADMPIDWNDQMTYFGACRRTG</sequence>